<dbReference type="InterPro" id="IPR005269">
    <property type="entry name" value="LOG"/>
</dbReference>
<evidence type="ECO:0000256" key="2">
    <source>
        <dbReference type="ARBA" id="ARBA00012205"/>
    </source>
</evidence>
<dbReference type="PANTHER" id="PTHR31223:SF90">
    <property type="entry name" value="CYTOKININ RIBOSIDE 5'-MONOPHOSPHATE PHOSPHORIBOHYDROLASE LOG6-RELATED"/>
    <property type="match status" value="1"/>
</dbReference>
<organism evidence="8 9">
    <name type="scientific">Trapa incisa</name>
    <dbReference type="NCBI Taxonomy" id="236973"/>
    <lineage>
        <taxon>Eukaryota</taxon>
        <taxon>Viridiplantae</taxon>
        <taxon>Streptophyta</taxon>
        <taxon>Embryophyta</taxon>
        <taxon>Tracheophyta</taxon>
        <taxon>Spermatophyta</taxon>
        <taxon>Magnoliopsida</taxon>
        <taxon>eudicotyledons</taxon>
        <taxon>Gunneridae</taxon>
        <taxon>Pentapetalae</taxon>
        <taxon>rosids</taxon>
        <taxon>malvids</taxon>
        <taxon>Myrtales</taxon>
        <taxon>Lythraceae</taxon>
        <taxon>Trapa</taxon>
    </lineage>
</organism>
<name>A0AAN7Q9K1_9MYRT</name>
<dbReference type="Gene3D" id="3.40.50.450">
    <property type="match status" value="1"/>
</dbReference>
<gene>
    <name evidence="8" type="ORF">SAY87_022676</name>
</gene>
<keyword evidence="7" id="KW-0378">Hydrolase</keyword>
<dbReference type="GO" id="GO:0005634">
    <property type="term" value="C:nucleus"/>
    <property type="evidence" value="ECO:0007669"/>
    <property type="project" value="TreeGrafter"/>
</dbReference>
<evidence type="ECO:0000256" key="1">
    <source>
        <dbReference type="ARBA" id="ARBA00006763"/>
    </source>
</evidence>
<evidence type="ECO:0000313" key="9">
    <source>
        <dbReference type="Proteomes" id="UP001345219"/>
    </source>
</evidence>
<dbReference type="InterPro" id="IPR031100">
    <property type="entry name" value="LOG_fam"/>
</dbReference>
<dbReference type="GO" id="GO:0005829">
    <property type="term" value="C:cytosol"/>
    <property type="evidence" value="ECO:0007669"/>
    <property type="project" value="UniProtKB-ARBA"/>
</dbReference>
<protein>
    <recommendedName>
        <fullName evidence="2 7">Cytokinin riboside 5'-monophosphate phosphoribohydrolase</fullName>
        <ecNumber evidence="2 7">3.2.2.n1</ecNumber>
    </recommendedName>
</protein>
<comment type="caution">
    <text evidence="8">The sequence shown here is derived from an EMBL/GenBank/DDBJ whole genome shotgun (WGS) entry which is preliminary data.</text>
</comment>
<dbReference type="SUPFAM" id="SSF102405">
    <property type="entry name" value="MCP/YpsA-like"/>
    <property type="match status" value="1"/>
</dbReference>
<keyword evidence="9" id="KW-1185">Reference proteome</keyword>
<dbReference type="NCBIfam" id="TIGR00730">
    <property type="entry name" value="Rossman fold protein, TIGR00730 family"/>
    <property type="match status" value="1"/>
</dbReference>
<evidence type="ECO:0000256" key="6">
    <source>
        <dbReference type="ARBA" id="ARBA00049153"/>
    </source>
</evidence>
<keyword evidence="3 7" id="KW-0203">Cytokinin biosynthesis</keyword>
<evidence type="ECO:0000256" key="4">
    <source>
        <dbReference type="ARBA" id="ARBA00024884"/>
    </source>
</evidence>
<dbReference type="Pfam" id="PF03641">
    <property type="entry name" value="Lysine_decarbox"/>
    <property type="match status" value="1"/>
</dbReference>
<dbReference type="AlphaFoldDB" id="A0AAN7Q9K1"/>
<evidence type="ECO:0000313" key="8">
    <source>
        <dbReference type="EMBL" id="KAK4759545.1"/>
    </source>
</evidence>
<comment type="function">
    <text evidence="4 7">Cytokinin-activating enzyme working in the direct activation pathway. Phosphoribohydrolase that converts inactive cytokinin nucleotides to the biologically active free-base forms.</text>
</comment>
<dbReference type="EMBL" id="JAXIOK010000011">
    <property type="protein sequence ID" value="KAK4759545.1"/>
    <property type="molecule type" value="Genomic_DNA"/>
</dbReference>
<evidence type="ECO:0000256" key="7">
    <source>
        <dbReference type="RuleBase" id="RU363015"/>
    </source>
</evidence>
<dbReference type="GO" id="GO:0009691">
    <property type="term" value="P:cytokinin biosynthetic process"/>
    <property type="evidence" value="ECO:0007669"/>
    <property type="project" value="UniProtKB-UniRule"/>
</dbReference>
<dbReference type="PANTHER" id="PTHR31223">
    <property type="entry name" value="LOG FAMILY PROTEIN YJL055W"/>
    <property type="match status" value="1"/>
</dbReference>
<evidence type="ECO:0000256" key="5">
    <source>
        <dbReference type="ARBA" id="ARBA00047718"/>
    </source>
</evidence>
<sequence>MEKESHMKQSRFKRICVFCGSSQGKKRSYQDAAVELGRELVSRNIDLVYGGGRRGLMGLVSHAVLRMYYAACMHACICHFKLNWIIVQSTGETVEEEKAVADMHQRKAEMARHSDAFIALPGGYDTLEELLEVITWAQLRIHDKPVGLLNVDGYYNSLLSFIDKAVEEGFISPSARQIVVSAPTARELVKKLEEYIPCHERDAPKLNWEMEKLAVYPEDYNISR</sequence>
<accession>A0AAN7Q9K1</accession>
<evidence type="ECO:0000256" key="3">
    <source>
        <dbReference type="ARBA" id="ARBA00022712"/>
    </source>
</evidence>
<dbReference type="Proteomes" id="UP001345219">
    <property type="component" value="Chromosome 17"/>
</dbReference>
<reference evidence="8 9" key="1">
    <citation type="journal article" date="2023" name="Hortic Res">
        <title>Pangenome of water caltrop reveals structural variations and asymmetric subgenome divergence after allopolyploidization.</title>
        <authorList>
            <person name="Zhang X."/>
            <person name="Chen Y."/>
            <person name="Wang L."/>
            <person name="Yuan Y."/>
            <person name="Fang M."/>
            <person name="Shi L."/>
            <person name="Lu R."/>
            <person name="Comes H.P."/>
            <person name="Ma Y."/>
            <person name="Chen Y."/>
            <person name="Huang G."/>
            <person name="Zhou Y."/>
            <person name="Zheng Z."/>
            <person name="Qiu Y."/>
        </authorList>
    </citation>
    <scope>NUCLEOTIDE SEQUENCE [LARGE SCALE GENOMIC DNA]</scope>
    <source>
        <tissue evidence="8">Roots</tissue>
    </source>
</reference>
<proteinExistence type="inferred from homology"/>
<dbReference type="GO" id="GO:0016799">
    <property type="term" value="F:hydrolase activity, hydrolyzing N-glycosyl compounds"/>
    <property type="evidence" value="ECO:0007669"/>
    <property type="project" value="TreeGrafter"/>
</dbReference>
<comment type="catalytic activity">
    <reaction evidence="6 7">
        <text>9-ribosyl-trans-zeatin 5'-phosphate + H2O = trans-zeatin + D-ribose 5-phosphate</text>
        <dbReference type="Rhea" id="RHEA:48564"/>
        <dbReference type="ChEBI" id="CHEBI:15377"/>
        <dbReference type="ChEBI" id="CHEBI:16522"/>
        <dbReference type="ChEBI" id="CHEBI:78346"/>
        <dbReference type="ChEBI" id="CHEBI:87947"/>
        <dbReference type="EC" id="3.2.2.n1"/>
    </reaction>
</comment>
<dbReference type="EC" id="3.2.2.n1" evidence="2 7"/>
<comment type="catalytic activity">
    <reaction evidence="5 7">
        <text>N(6)-(dimethylallyl)adenosine 5'-phosphate + H2O = N(6)-dimethylallyladenine + D-ribose 5-phosphate</text>
        <dbReference type="Rhea" id="RHEA:48560"/>
        <dbReference type="ChEBI" id="CHEBI:15377"/>
        <dbReference type="ChEBI" id="CHEBI:17660"/>
        <dbReference type="ChEBI" id="CHEBI:57526"/>
        <dbReference type="ChEBI" id="CHEBI:78346"/>
        <dbReference type="EC" id="3.2.2.n1"/>
    </reaction>
</comment>
<comment type="similarity">
    <text evidence="1 7">Belongs to the LOG family.</text>
</comment>